<dbReference type="Proteomes" id="UP001151516">
    <property type="component" value="Unassembled WGS sequence"/>
</dbReference>
<feature type="compositionally biased region" description="Pro residues" evidence="1">
    <location>
        <begin position="282"/>
        <end position="295"/>
    </location>
</feature>
<sequence length="323" mass="34995">MNYGSNDIRVEPRSLSSLNCMRDKKMSFYAKLVFENNTLFIAKRPGFSMRNYSSFTFSTLSLDVDECCYIAYAHKDIYEQYSTALIVYCPSHVGREQLWKLKSRSKEIQSLLGYNYIIEEGNRSGLGSIHTQRPINSLESGTPIYSPEIAAYHTPASVFTSSPLISSGFAQWTSPKPAAINAGLNTALQNHQGGSTFGKIGSPAVRPIGEMFDPSFGNAIGSPASTSRPANTHRLADNGALEFFFDDDFASGFGRTKPTQSGVGSSRPEPAPRTVNTGQTAAPPPRPAARPPPAPNNMFAPYDQVGSGGAQYPHAPAGWSFNA</sequence>
<comment type="caution">
    <text evidence="2">The sequence shown here is derived from an EMBL/GenBank/DDBJ whole genome shotgun (WGS) entry which is preliminary data.</text>
</comment>
<evidence type="ECO:0000313" key="3">
    <source>
        <dbReference type="Proteomes" id="UP001151516"/>
    </source>
</evidence>
<dbReference type="AlphaFoldDB" id="A0A9W8GRF0"/>
<organism evidence="2 3">
    <name type="scientific">Coemansia spiralis</name>
    <dbReference type="NCBI Taxonomy" id="417178"/>
    <lineage>
        <taxon>Eukaryota</taxon>
        <taxon>Fungi</taxon>
        <taxon>Fungi incertae sedis</taxon>
        <taxon>Zoopagomycota</taxon>
        <taxon>Kickxellomycotina</taxon>
        <taxon>Kickxellomycetes</taxon>
        <taxon>Kickxellales</taxon>
        <taxon>Kickxellaceae</taxon>
        <taxon>Coemansia</taxon>
    </lineage>
</organism>
<evidence type="ECO:0000313" key="2">
    <source>
        <dbReference type="EMBL" id="KAJ2690558.1"/>
    </source>
</evidence>
<reference evidence="2" key="1">
    <citation type="submission" date="2022-07" db="EMBL/GenBank/DDBJ databases">
        <title>Phylogenomic reconstructions and comparative analyses of Kickxellomycotina fungi.</title>
        <authorList>
            <person name="Reynolds N.K."/>
            <person name="Stajich J.E."/>
            <person name="Barry K."/>
            <person name="Grigoriev I.V."/>
            <person name="Crous P."/>
            <person name="Smith M.E."/>
        </authorList>
    </citation>
    <scope>NUCLEOTIDE SEQUENCE</scope>
    <source>
        <strain evidence="2">CBS 109367</strain>
    </source>
</reference>
<evidence type="ECO:0000256" key="1">
    <source>
        <dbReference type="SAM" id="MobiDB-lite"/>
    </source>
</evidence>
<accession>A0A9W8GRF0</accession>
<dbReference type="EMBL" id="JANBTX010000010">
    <property type="protein sequence ID" value="KAJ2690558.1"/>
    <property type="molecule type" value="Genomic_DNA"/>
</dbReference>
<proteinExistence type="predicted"/>
<protein>
    <submittedName>
        <fullName evidence="2">Uncharacterized protein</fullName>
    </submittedName>
</protein>
<keyword evidence="3" id="KW-1185">Reference proteome</keyword>
<name>A0A9W8GRF0_9FUNG</name>
<dbReference type="OrthoDB" id="5572715at2759"/>
<feature type="region of interest" description="Disordered" evidence="1">
    <location>
        <begin position="254"/>
        <end position="323"/>
    </location>
</feature>
<gene>
    <name evidence="2" type="ORF">IWW39_000652</name>
</gene>